<evidence type="ECO:0000313" key="6">
    <source>
        <dbReference type="Proteomes" id="UP000247790"/>
    </source>
</evidence>
<gene>
    <name evidence="4" type="ORF">DFQ00_1108</name>
    <name evidence="5" type="ORF">HUB98_01250</name>
</gene>
<dbReference type="Proteomes" id="UP000509327">
    <property type="component" value="Chromosome"/>
</dbReference>
<evidence type="ECO:0000259" key="3">
    <source>
        <dbReference type="Pfam" id="PF18964"/>
    </source>
</evidence>
<keyword evidence="7" id="KW-1185">Reference proteome</keyword>
<dbReference type="Gene3D" id="2.60.40.1080">
    <property type="match status" value="2"/>
</dbReference>
<feature type="region of interest" description="Disordered" evidence="1">
    <location>
        <begin position="404"/>
        <end position="423"/>
    </location>
</feature>
<dbReference type="EMBL" id="QJSW01000010">
    <property type="protein sequence ID" value="PYE47946.1"/>
    <property type="molecule type" value="Genomic_DNA"/>
</dbReference>
<dbReference type="InterPro" id="IPR003343">
    <property type="entry name" value="Big_2"/>
</dbReference>
<dbReference type="OrthoDB" id="2657408at2"/>
<dbReference type="Pfam" id="PF18964">
    <property type="entry name" value="DUF5704"/>
    <property type="match status" value="1"/>
</dbReference>
<dbReference type="Pfam" id="PF02368">
    <property type="entry name" value="Big_2"/>
    <property type="match status" value="1"/>
</dbReference>
<evidence type="ECO:0000259" key="2">
    <source>
        <dbReference type="Pfam" id="PF02368"/>
    </source>
</evidence>
<organism evidence="4 6">
    <name type="scientific">Paenibacillus barcinonensis</name>
    <dbReference type="NCBI Taxonomy" id="198119"/>
    <lineage>
        <taxon>Bacteria</taxon>
        <taxon>Bacillati</taxon>
        <taxon>Bacillota</taxon>
        <taxon>Bacilli</taxon>
        <taxon>Bacillales</taxon>
        <taxon>Paenibacillaceae</taxon>
        <taxon>Paenibacillus</taxon>
    </lineage>
</organism>
<dbReference type="AlphaFoldDB" id="A0A2V4VGQ6"/>
<dbReference type="SUPFAM" id="SSF49373">
    <property type="entry name" value="Invasin/intimin cell-adhesion fragments"/>
    <property type="match status" value="2"/>
</dbReference>
<feature type="domain" description="BIG2" evidence="2">
    <location>
        <begin position="215"/>
        <end position="297"/>
    </location>
</feature>
<evidence type="ECO:0000313" key="5">
    <source>
        <dbReference type="EMBL" id="QKS55070.1"/>
    </source>
</evidence>
<protein>
    <submittedName>
        <fullName evidence="5">Ig domain-containing protein</fullName>
    </submittedName>
    <submittedName>
        <fullName evidence="4">Uncharacterized protein YjdB</fullName>
    </submittedName>
</protein>
<sequence>MRKRMRFYVFFNYRILLSIVFITSMMCFSLINSSTAAESKVYPPKSMNSSKFKVVHSEKVIATPGVYWYQVGDGRFRADHNGGPTYSKNAGNCKTPYPDSKEVPDRVDFSRWPAVSWPDYNGNILTSKSFKKVRIQSVEYQKSDKQKSYTGVGLTEINSPSTIVNIRTITGGKHEWTQNDPFENKGKTNAGCIKHTVVYYTPMDIIWEGDLEETKKIDVTPDATLTIGQTKQMIAIVKTKHYGATTWNEGYDVSDREKEIEWDSSDKTIARVEPKTGKVVAEKPGTVTIRAIWNNGTYRISDTATIKVTSEPGLVVNLPNACKSTAAPVQAEAVLTKLDGSIHKLTAHANLTWESSNPAVATIGAEGKITIKGITGRTVIKAHFRDTTQLIDEQAIQELEVKDCSGGGGGGEDEEEPGGGLPNGCPVIISPPSRGAIIEARTMDPSVRGVLKADGRGAERFDVTQGIPTSEDLYANVLAKSYLFQHRWVNMTGTVTYTVNVKRNYHKTWTIPGRESSGEQDQGSPPEFKELNVPVAQDMQVTRGYSYWQIDNVEVYKLNEASVSNYALSGHGGSVTLTPYNYEPPTLITATDAEVTAHVKAAACKGIDLGTRSVRGGAEEPPTPSETSLFQSEAEATVGENTVHNDKVIFNNNVIMDASPVQKTAPRPSVIPQPGMIGQDVLYRKELTIHNTLTNKADQPTTGEIMYGLLPENVNGGQEQQFPIPGMNSVTVHTPVVNYAWVSDDQPHNQKTYPDPAAAALILERPFLIRLPTSGQHLDEARYPGYGERDYAKYFRIKQVRFPFDVYTAGKSQFIPAHTWTDIPVKQLDTAFVLPVWIDEGKYQIEFRNIAENAPEPFTAQQDANTDLTHHVAADTVGVEVIGRLYDFRITDIADYNWENVFRKERGSAEPTGARYWTGKNGIDGDPRGNLAPYVLPVRPGSHPVQGFGNVGIKTGYHFKFDVKTKGNLFGKEDGVRITPTFYYIRQDGTSRQEVDLYYHRGQERFIRIGSGQDTEKRYVVLNARLRNVPDMELGDTARYQYTYEWTEEERKLFTEEQAMVHFVTRTSHLQTWAGRYSWMILPSKLRTLIGPKTGLPPGVNADRANAAIQRWYGEYSLPADVYAVPKGTDLERLAREDMLDDKAPVFLKYGYIAVNFNLETLRNGNTQAPHLQYIQAPLMNQWRLEGFDPNPPDLQGRRWPLKDGDVLLYHANQSSRGDFQSQVPH</sequence>
<reference evidence="5 7" key="2">
    <citation type="submission" date="2020-06" db="EMBL/GenBank/DDBJ databases">
        <title>Complete genome of Paenibacillus barcinonensis KACC11450.</title>
        <authorList>
            <person name="Kim M."/>
            <person name="Park Y.-J."/>
            <person name="Shin J.-H."/>
        </authorList>
    </citation>
    <scope>NUCLEOTIDE SEQUENCE [LARGE SCALE GENOMIC DNA]</scope>
    <source>
        <strain evidence="5 7">KACC11450</strain>
    </source>
</reference>
<feature type="domain" description="DUF5704" evidence="3">
    <location>
        <begin position="461"/>
        <end position="646"/>
    </location>
</feature>
<dbReference type="EMBL" id="CP054614">
    <property type="protein sequence ID" value="QKS55070.1"/>
    <property type="molecule type" value="Genomic_DNA"/>
</dbReference>
<reference evidence="4 6" key="1">
    <citation type="submission" date="2018-06" db="EMBL/GenBank/DDBJ databases">
        <title>Genomic Encyclopedia of Type Strains, Phase III (KMG-III): the genomes of soil and plant-associated and newly described type strains.</title>
        <authorList>
            <person name="Whitman W."/>
        </authorList>
    </citation>
    <scope>NUCLEOTIDE SEQUENCE [LARGE SCALE GENOMIC DNA]</scope>
    <source>
        <strain evidence="4 6">CECT 7022</strain>
    </source>
</reference>
<name>A0A2V4VGQ6_PAEBA</name>
<dbReference type="InterPro" id="IPR043759">
    <property type="entry name" value="DUF5704"/>
</dbReference>
<dbReference type="Proteomes" id="UP000247790">
    <property type="component" value="Unassembled WGS sequence"/>
</dbReference>
<proteinExistence type="predicted"/>
<evidence type="ECO:0000313" key="7">
    <source>
        <dbReference type="Proteomes" id="UP000509327"/>
    </source>
</evidence>
<evidence type="ECO:0000313" key="4">
    <source>
        <dbReference type="EMBL" id="PYE47946.1"/>
    </source>
</evidence>
<dbReference type="InterPro" id="IPR008964">
    <property type="entry name" value="Invasin/intimin_cell_adhesion"/>
</dbReference>
<accession>A0A2V4VGQ6</accession>
<evidence type="ECO:0000256" key="1">
    <source>
        <dbReference type="SAM" id="MobiDB-lite"/>
    </source>
</evidence>